<evidence type="ECO:0000259" key="1">
    <source>
        <dbReference type="PROSITE" id="PS51186"/>
    </source>
</evidence>
<dbReference type="PANTHER" id="PTHR43792">
    <property type="entry name" value="GNAT FAMILY, PUTATIVE (AFU_ORTHOLOGUE AFUA_3G00765)-RELATED-RELATED"/>
    <property type="match status" value="1"/>
</dbReference>
<dbReference type="PANTHER" id="PTHR43792:SF13">
    <property type="entry name" value="ACETYLTRANSFERASE"/>
    <property type="match status" value="1"/>
</dbReference>
<protein>
    <recommendedName>
        <fullName evidence="1">N-acetyltransferase domain-containing protein</fullName>
    </recommendedName>
</protein>
<sequence length="163" mass="18742">MIITGQELTLRAVTKKDAELLLVQPEKYAEKHGITIPERWPHVHLNIYLPLYHELLLRDIRNQGYGPWVITTDTSIAGDITIQSMPNDKGEIWIGYHIEPEERNKGVASKAIKYLSEWAISQSDIKRIYAECNHSNVSSMKALKNAGYLLHHRFKTVDVYAYP</sequence>
<dbReference type="SUPFAM" id="SSF55729">
    <property type="entry name" value="Acyl-CoA N-acyltransferases (Nat)"/>
    <property type="match status" value="1"/>
</dbReference>
<organism evidence="2 3">
    <name type="scientific">Salinibacillus aidingensis</name>
    <dbReference type="NCBI Taxonomy" id="237684"/>
    <lineage>
        <taxon>Bacteria</taxon>
        <taxon>Bacillati</taxon>
        <taxon>Bacillota</taxon>
        <taxon>Bacilli</taxon>
        <taxon>Bacillales</taxon>
        <taxon>Bacillaceae</taxon>
        <taxon>Salinibacillus</taxon>
    </lineage>
</organism>
<comment type="caution">
    <text evidence="2">The sequence shown here is derived from an EMBL/GenBank/DDBJ whole genome shotgun (WGS) entry which is preliminary data.</text>
</comment>
<evidence type="ECO:0000313" key="2">
    <source>
        <dbReference type="EMBL" id="GAA0494793.1"/>
    </source>
</evidence>
<dbReference type="InterPro" id="IPR016181">
    <property type="entry name" value="Acyl_CoA_acyltransferase"/>
</dbReference>
<feature type="domain" description="N-acetyltransferase" evidence="1">
    <location>
        <begin position="8"/>
        <end position="163"/>
    </location>
</feature>
<proteinExistence type="predicted"/>
<dbReference type="InterPro" id="IPR000182">
    <property type="entry name" value="GNAT_dom"/>
</dbReference>
<dbReference type="Proteomes" id="UP001500880">
    <property type="component" value="Unassembled WGS sequence"/>
</dbReference>
<dbReference type="Gene3D" id="3.40.630.30">
    <property type="match status" value="1"/>
</dbReference>
<dbReference type="EMBL" id="BAAADO010000004">
    <property type="protein sequence ID" value="GAA0494793.1"/>
    <property type="molecule type" value="Genomic_DNA"/>
</dbReference>
<dbReference type="PROSITE" id="PS51186">
    <property type="entry name" value="GNAT"/>
    <property type="match status" value="1"/>
</dbReference>
<dbReference type="Pfam" id="PF13302">
    <property type="entry name" value="Acetyltransf_3"/>
    <property type="match status" value="1"/>
</dbReference>
<reference evidence="2 3" key="1">
    <citation type="journal article" date="2019" name="Int. J. Syst. Evol. Microbiol.">
        <title>The Global Catalogue of Microorganisms (GCM) 10K type strain sequencing project: providing services to taxonomists for standard genome sequencing and annotation.</title>
        <authorList>
            <consortium name="The Broad Institute Genomics Platform"/>
            <consortium name="The Broad Institute Genome Sequencing Center for Infectious Disease"/>
            <person name="Wu L."/>
            <person name="Ma J."/>
        </authorList>
    </citation>
    <scope>NUCLEOTIDE SEQUENCE [LARGE SCALE GENOMIC DNA]</scope>
    <source>
        <strain evidence="2 3">JCM 12389</strain>
    </source>
</reference>
<dbReference type="InterPro" id="IPR051531">
    <property type="entry name" value="N-acetyltransferase"/>
</dbReference>
<accession>A0ABN1BEF6</accession>
<name>A0ABN1BEF6_9BACI</name>
<dbReference type="CDD" id="cd04301">
    <property type="entry name" value="NAT_SF"/>
    <property type="match status" value="1"/>
</dbReference>
<keyword evidence="3" id="KW-1185">Reference proteome</keyword>
<evidence type="ECO:0000313" key="3">
    <source>
        <dbReference type="Proteomes" id="UP001500880"/>
    </source>
</evidence>
<gene>
    <name evidence="2" type="ORF">GCM10008986_21780</name>
</gene>